<name>A0A1M6RUB8_9FIRM</name>
<evidence type="ECO:0000256" key="3">
    <source>
        <dbReference type="ARBA" id="ARBA00022448"/>
    </source>
</evidence>
<evidence type="ECO:0000256" key="4">
    <source>
        <dbReference type="ARBA" id="ARBA00022475"/>
    </source>
</evidence>
<dbReference type="OrthoDB" id="9775735at2"/>
<reference evidence="9 10" key="1">
    <citation type="submission" date="2016-11" db="EMBL/GenBank/DDBJ databases">
        <authorList>
            <person name="Jaros S."/>
            <person name="Januszkiewicz K."/>
            <person name="Wedrychowicz H."/>
        </authorList>
    </citation>
    <scope>NUCLEOTIDE SEQUENCE [LARGE SCALE GENOMIC DNA]</scope>
    <source>
        <strain evidence="9 10">DSM 15480</strain>
    </source>
</reference>
<dbReference type="PANTHER" id="PTHR30047">
    <property type="entry name" value="HIGH-AFFINITY CHOLINE TRANSPORT PROTEIN-RELATED"/>
    <property type="match status" value="1"/>
</dbReference>
<evidence type="ECO:0000256" key="5">
    <source>
        <dbReference type="ARBA" id="ARBA00022692"/>
    </source>
</evidence>
<keyword evidence="3" id="KW-0813">Transport</keyword>
<feature type="transmembrane region" description="Helical" evidence="8">
    <location>
        <begin position="188"/>
        <end position="207"/>
    </location>
</feature>
<keyword evidence="4" id="KW-1003">Cell membrane</keyword>
<dbReference type="InterPro" id="IPR000060">
    <property type="entry name" value="BCCT_transptr"/>
</dbReference>
<dbReference type="GO" id="GO:0022857">
    <property type="term" value="F:transmembrane transporter activity"/>
    <property type="evidence" value="ECO:0007669"/>
    <property type="project" value="InterPro"/>
</dbReference>
<keyword evidence="6 8" id="KW-1133">Transmembrane helix</keyword>
<comment type="subcellular location">
    <subcellularLocation>
        <location evidence="1">Cell membrane</location>
        <topology evidence="1">Multi-pass membrane protein</topology>
    </subcellularLocation>
</comment>
<feature type="transmembrane region" description="Helical" evidence="8">
    <location>
        <begin position="260"/>
        <end position="277"/>
    </location>
</feature>
<evidence type="ECO:0000256" key="1">
    <source>
        <dbReference type="ARBA" id="ARBA00004651"/>
    </source>
</evidence>
<evidence type="ECO:0000256" key="2">
    <source>
        <dbReference type="ARBA" id="ARBA00005658"/>
    </source>
</evidence>
<dbReference type="RefSeq" id="WP_073111501.1">
    <property type="nucleotide sequence ID" value="NZ_FQZY01000044.1"/>
</dbReference>
<dbReference type="STRING" id="1121950.SAMN02745243_02778"/>
<dbReference type="PANTHER" id="PTHR30047:SF7">
    <property type="entry name" value="HIGH-AFFINITY CHOLINE TRANSPORT PROTEIN"/>
    <property type="match status" value="1"/>
</dbReference>
<dbReference type="AlphaFoldDB" id="A0A1M6RUB8"/>
<accession>A0A1M6RUB8</accession>
<dbReference type="NCBIfam" id="TIGR00842">
    <property type="entry name" value="bcct"/>
    <property type="match status" value="1"/>
</dbReference>
<feature type="transmembrane region" description="Helical" evidence="8">
    <location>
        <begin position="445"/>
        <end position="464"/>
    </location>
</feature>
<keyword evidence="7 8" id="KW-0472">Membrane</keyword>
<dbReference type="Pfam" id="PF02028">
    <property type="entry name" value="BCCT"/>
    <property type="match status" value="1"/>
</dbReference>
<feature type="transmembrane region" description="Helical" evidence="8">
    <location>
        <begin position="9"/>
        <end position="28"/>
    </location>
</feature>
<feature type="transmembrane region" description="Helical" evidence="8">
    <location>
        <begin position="344"/>
        <end position="363"/>
    </location>
</feature>
<evidence type="ECO:0000256" key="7">
    <source>
        <dbReference type="ARBA" id="ARBA00023136"/>
    </source>
</evidence>
<gene>
    <name evidence="9" type="ORF">SAMN02745243_02778</name>
</gene>
<organism evidence="9 10">
    <name type="scientific">Hespellia stercorisuis DSM 15480</name>
    <dbReference type="NCBI Taxonomy" id="1121950"/>
    <lineage>
        <taxon>Bacteria</taxon>
        <taxon>Bacillati</taxon>
        <taxon>Bacillota</taxon>
        <taxon>Clostridia</taxon>
        <taxon>Lachnospirales</taxon>
        <taxon>Lachnospiraceae</taxon>
        <taxon>Hespellia</taxon>
    </lineage>
</organism>
<sequence length="499" mass="53905">MEKKNTSKSVFYISLVLVAIIAVWSVAFNESFTKVSNAAYTFFTVDFGWLYLLAMIVFLFFIAYVGFGRYGKIRLGGDDSRPEYSNMTWFGLLFGCGMGVGLVFWGVAEPLSHYINPTDGIESASAGAADFAIKSFFTHWGILPWANYAIIGLALAYFMFRKDKKSLISCILEPLIGEKLANGWLGKLIDILAVFATVAGIVTSLGLGTMQINAGIHTLFGIPVNLTVQIVIVAVVTVIYISSAVSGLEKGISIISDANLYIAIGLLIVCFIVGPKVEVLNSFVNGMGQYIGNFIPDALKIASYGDNSWLGSWRLYYWAWFIAWAPFVGVFVARISKGRTIREFVLGVVLVPAAASCVWGAVFGNLGINLGAKGILSIEALKEVVATPETGLFLVLREYPLGFILSLVAIVSLCAFFVTSANSGVYVLSMLTSNGNINPPNSKKILWGVIQSVMAIGLLMAGGLKPLQTISLAAAFPFIFVMFAACVSLLKALKTEKKQ</sequence>
<feature type="transmembrane region" description="Helical" evidence="8">
    <location>
        <begin position="142"/>
        <end position="160"/>
    </location>
</feature>
<evidence type="ECO:0000313" key="9">
    <source>
        <dbReference type="EMBL" id="SHK36036.1"/>
    </source>
</evidence>
<feature type="transmembrane region" description="Helical" evidence="8">
    <location>
        <begin position="401"/>
        <end position="425"/>
    </location>
</feature>
<dbReference type="Proteomes" id="UP000184301">
    <property type="component" value="Unassembled WGS sequence"/>
</dbReference>
<comment type="similarity">
    <text evidence="2">Belongs to the BCCT transporter (TC 2.A.15) family.</text>
</comment>
<dbReference type="EMBL" id="FQZY01000044">
    <property type="protein sequence ID" value="SHK36036.1"/>
    <property type="molecule type" value="Genomic_DNA"/>
</dbReference>
<feature type="transmembrane region" description="Helical" evidence="8">
    <location>
        <begin position="470"/>
        <end position="490"/>
    </location>
</feature>
<evidence type="ECO:0000256" key="8">
    <source>
        <dbReference type="SAM" id="Phobius"/>
    </source>
</evidence>
<feature type="transmembrane region" description="Helical" evidence="8">
    <location>
        <begin position="315"/>
        <end position="332"/>
    </location>
</feature>
<feature type="transmembrane region" description="Helical" evidence="8">
    <location>
        <begin position="227"/>
        <end position="248"/>
    </location>
</feature>
<protein>
    <submittedName>
        <fullName evidence="9">Glycine betaine transporter</fullName>
    </submittedName>
</protein>
<keyword evidence="10" id="KW-1185">Reference proteome</keyword>
<keyword evidence="5 8" id="KW-0812">Transmembrane</keyword>
<feature type="transmembrane region" description="Helical" evidence="8">
    <location>
        <begin position="88"/>
        <end position="108"/>
    </location>
</feature>
<evidence type="ECO:0000313" key="10">
    <source>
        <dbReference type="Proteomes" id="UP000184301"/>
    </source>
</evidence>
<proteinExistence type="inferred from homology"/>
<evidence type="ECO:0000256" key="6">
    <source>
        <dbReference type="ARBA" id="ARBA00022989"/>
    </source>
</evidence>
<dbReference type="GO" id="GO:0005886">
    <property type="term" value="C:plasma membrane"/>
    <property type="evidence" value="ECO:0007669"/>
    <property type="project" value="UniProtKB-SubCell"/>
</dbReference>
<feature type="transmembrane region" description="Helical" evidence="8">
    <location>
        <begin position="48"/>
        <end position="67"/>
    </location>
</feature>